<comment type="catalytic activity">
    <reaction evidence="20">
        <text>L-seryl-[protein] + ATP = O-phospho-L-seryl-[protein] + ADP + H(+)</text>
        <dbReference type="Rhea" id="RHEA:17989"/>
        <dbReference type="Rhea" id="RHEA-COMP:9863"/>
        <dbReference type="Rhea" id="RHEA-COMP:11604"/>
        <dbReference type="ChEBI" id="CHEBI:15378"/>
        <dbReference type="ChEBI" id="CHEBI:29999"/>
        <dbReference type="ChEBI" id="CHEBI:30616"/>
        <dbReference type="ChEBI" id="CHEBI:83421"/>
        <dbReference type="ChEBI" id="CHEBI:456216"/>
        <dbReference type="EC" id="2.7.11.1"/>
    </reaction>
</comment>
<keyword evidence="6" id="KW-0597">Phosphoprotein</keyword>
<dbReference type="SMART" id="SM00220">
    <property type="entry name" value="S_TKc"/>
    <property type="match status" value="1"/>
</dbReference>
<evidence type="ECO:0000256" key="17">
    <source>
        <dbReference type="ARBA" id="ARBA00023170"/>
    </source>
</evidence>
<dbReference type="KEGG" id="cic:CICLE_v10033311mg"/>
<evidence type="ECO:0000256" key="18">
    <source>
        <dbReference type="ARBA" id="ARBA00023180"/>
    </source>
</evidence>
<dbReference type="Gene3D" id="3.80.10.10">
    <property type="entry name" value="Ribonuclease Inhibitor"/>
    <property type="match status" value="4"/>
</dbReference>
<evidence type="ECO:0000313" key="24">
    <source>
        <dbReference type="EMBL" id="ESR50776.1"/>
    </source>
</evidence>
<keyword evidence="7" id="KW-0433">Leucine-rich repeat</keyword>
<dbReference type="Gene3D" id="3.30.200.20">
    <property type="entry name" value="Phosphorylase Kinase, domain 1"/>
    <property type="match status" value="1"/>
</dbReference>
<evidence type="ECO:0000256" key="22">
    <source>
        <dbReference type="SAM" id="Phobius"/>
    </source>
</evidence>
<feature type="binding site" evidence="21">
    <location>
        <position position="655"/>
    </location>
    <ligand>
        <name>ATP</name>
        <dbReference type="ChEBI" id="CHEBI:30616"/>
    </ligand>
</feature>
<dbReference type="InterPro" id="IPR011009">
    <property type="entry name" value="Kinase-like_dom_sf"/>
</dbReference>
<feature type="domain" description="Protein kinase" evidence="23">
    <location>
        <begin position="624"/>
        <end position="889"/>
    </location>
</feature>
<dbReference type="InterPro" id="IPR008271">
    <property type="entry name" value="Ser/Thr_kinase_AS"/>
</dbReference>
<dbReference type="OMA" id="SKWMRIS"/>
<gene>
    <name evidence="24" type="ORF">CICLE_v10033311mg</name>
</gene>
<dbReference type="PANTHER" id="PTHR27008">
    <property type="entry name" value="OS04G0122200 PROTEIN"/>
    <property type="match status" value="1"/>
</dbReference>
<feature type="transmembrane region" description="Helical" evidence="22">
    <location>
        <begin position="569"/>
        <end position="589"/>
    </location>
</feature>
<dbReference type="InterPro" id="IPR051809">
    <property type="entry name" value="Plant_receptor-like_S/T_kinase"/>
</dbReference>
<dbReference type="PROSITE" id="PS00108">
    <property type="entry name" value="PROTEIN_KINASE_ST"/>
    <property type="match status" value="1"/>
</dbReference>
<evidence type="ECO:0000256" key="14">
    <source>
        <dbReference type="ARBA" id="ARBA00022840"/>
    </source>
</evidence>
<dbReference type="FunFam" id="1.10.510.10:FF:000358">
    <property type="entry name" value="Putative leucine-rich repeat receptor-like serine/threonine-protein kinase"/>
    <property type="match status" value="1"/>
</dbReference>
<evidence type="ECO:0000256" key="16">
    <source>
        <dbReference type="ARBA" id="ARBA00023136"/>
    </source>
</evidence>
<dbReference type="Proteomes" id="UP000030687">
    <property type="component" value="Unassembled WGS sequence"/>
</dbReference>
<keyword evidence="16 22" id="KW-0472">Membrane</keyword>
<keyword evidence="18" id="KW-0325">Glycoprotein</keyword>
<keyword evidence="10" id="KW-0732">Signal</keyword>
<evidence type="ECO:0000256" key="1">
    <source>
        <dbReference type="ARBA" id="ARBA00004162"/>
    </source>
</evidence>
<organism evidence="24 25">
    <name type="scientific">Citrus clementina</name>
    <name type="common">Clementine</name>
    <name type="synonym">Citrus deliciosa x Citrus sinensis</name>
    <dbReference type="NCBI Taxonomy" id="85681"/>
    <lineage>
        <taxon>Eukaryota</taxon>
        <taxon>Viridiplantae</taxon>
        <taxon>Streptophyta</taxon>
        <taxon>Embryophyta</taxon>
        <taxon>Tracheophyta</taxon>
        <taxon>Spermatophyta</taxon>
        <taxon>Magnoliopsida</taxon>
        <taxon>eudicotyledons</taxon>
        <taxon>Gunneridae</taxon>
        <taxon>Pentapetalae</taxon>
        <taxon>rosids</taxon>
        <taxon>malvids</taxon>
        <taxon>Sapindales</taxon>
        <taxon>Rutaceae</taxon>
        <taxon>Aurantioideae</taxon>
        <taxon>Citrus</taxon>
    </lineage>
</organism>
<dbReference type="InterPro" id="IPR003591">
    <property type="entry name" value="Leu-rich_rpt_typical-subtyp"/>
</dbReference>
<dbReference type="Gramene" id="ESR50776">
    <property type="protein sequence ID" value="ESR50776"/>
    <property type="gene ID" value="CICLE_v10033311mg"/>
</dbReference>
<evidence type="ECO:0000256" key="20">
    <source>
        <dbReference type="ARBA" id="ARBA00048679"/>
    </source>
</evidence>
<dbReference type="InterPro" id="IPR001611">
    <property type="entry name" value="Leu-rich_rpt"/>
</dbReference>
<keyword evidence="11" id="KW-0677">Repeat</keyword>
<dbReference type="FunCoup" id="V4TLU5">
    <property type="interactions" value="352"/>
</dbReference>
<keyword evidence="17" id="KW-0675">Receptor</keyword>
<dbReference type="PANTHER" id="PTHR27008:SF596">
    <property type="entry name" value="OS02G0215500 PROTEIN"/>
    <property type="match status" value="1"/>
</dbReference>
<dbReference type="GO" id="GO:0005886">
    <property type="term" value="C:plasma membrane"/>
    <property type="evidence" value="ECO:0007669"/>
    <property type="project" value="UniProtKB-SubCell"/>
</dbReference>
<dbReference type="PROSITE" id="PS00107">
    <property type="entry name" value="PROTEIN_KINASE_ATP"/>
    <property type="match status" value="1"/>
</dbReference>
<evidence type="ECO:0000256" key="15">
    <source>
        <dbReference type="ARBA" id="ARBA00022989"/>
    </source>
</evidence>
<keyword evidence="8" id="KW-0808">Transferase</keyword>
<proteinExistence type="predicted"/>
<dbReference type="eggNOG" id="ENOG502QPYS">
    <property type="taxonomic scope" value="Eukaryota"/>
</dbReference>
<evidence type="ECO:0000313" key="25">
    <source>
        <dbReference type="Proteomes" id="UP000030687"/>
    </source>
</evidence>
<keyword evidence="25" id="KW-1185">Reference proteome</keyword>
<keyword evidence="12 21" id="KW-0547">Nucleotide-binding</keyword>
<dbReference type="GO" id="GO:0004674">
    <property type="term" value="F:protein serine/threonine kinase activity"/>
    <property type="evidence" value="ECO:0007669"/>
    <property type="project" value="UniProtKB-KW"/>
</dbReference>
<keyword evidence="4" id="KW-1003">Cell membrane</keyword>
<dbReference type="AlphaFoldDB" id="V4TLU5"/>
<dbReference type="SUPFAM" id="SSF52058">
    <property type="entry name" value="L domain-like"/>
    <property type="match status" value="2"/>
</dbReference>
<dbReference type="Pfam" id="PF07714">
    <property type="entry name" value="PK_Tyr_Ser-Thr"/>
    <property type="match status" value="1"/>
</dbReference>
<evidence type="ECO:0000256" key="9">
    <source>
        <dbReference type="ARBA" id="ARBA00022692"/>
    </source>
</evidence>
<dbReference type="Pfam" id="PF00560">
    <property type="entry name" value="LRR_1"/>
    <property type="match status" value="8"/>
</dbReference>
<dbReference type="FunFam" id="3.80.10.10:FF:000288">
    <property type="entry name" value="LRR receptor-like serine/threonine-protein kinase EFR"/>
    <property type="match status" value="1"/>
</dbReference>
<protein>
    <recommendedName>
        <fullName evidence="3">non-specific serine/threonine protein kinase</fullName>
        <ecNumber evidence="3">2.7.11.1</ecNumber>
    </recommendedName>
</protein>
<dbReference type="InterPro" id="IPR017441">
    <property type="entry name" value="Protein_kinase_ATP_BS"/>
</dbReference>
<dbReference type="SUPFAM" id="SSF56112">
    <property type="entry name" value="Protein kinase-like (PK-like)"/>
    <property type="match status" value="1"/>
</dbReference>
<evidence type="ECO:0000256" key="8">
    <source>
        <dbReference type="ARBA" id="ARBA00022679"/>
    </source>
</evidence>
<dbReference type="GO" id="GO:0005524">
    <property type="term" value="F:ATP binding"/>
    <property type="evidence" value="ECO:0007669"/>
    <property type="project" value="UniProtKB-UniRule"/>
</dbReference>
<dbReference type="InterPro" id="IPR000719">
    <property type="entry name" value="Prot_kinase_dom"/>
</dbReference>
<dbReference type="InterPro" id="IPR032675">
    <property type="entry name" value="LRR_dom_sf"/>
</dbReference>
<evidence type="ECO:0000256" key="19">
    <source>
        <dbReference type="ARBA" id="ARBA00047899"/>
    </source>
</evidence>
<dbReference type="EC" id="2.7.11.1" evidence="3"/>
<dbReference type="FunFam" id="3.30.200.20:FF:000432">
    <property type="entry name" value="LRR receptor-like serine/threonine-protein kinase EFR"/>
    <property type="match status" value="1"/>
</dbReference>
<evidence type="ECO:0000256" key="10">
    <source>
        <dbReference type="ARBA" id="ARBA00022729"/>
    </source>
</evidence>
<evidence type="ECO:0000256" key="12">
    <source>
        <dbReference type="ARBA" id="ARBA00022741"/>
    </source>
</evidence>
<evidence type="ECO:0000256" key="5">
    <source>
        <dbReference type="ARBA" id="ARBA00022527"/>
    </source>
</evidence>
<reference evidence="24 25" key="1">
    <citation type="submission" date="2013-10" db="EMBL/GenBank/DDBJ databases">
        <authorList>
            <consortium name="International Citrus Genome Consortium"/>
            <person name="Jenkins J."/>
            <person name="Schmutz J."/>
            <person name="Prochnik S."/>
            <person name="Rokhsar D."/>
            <person name="Gmitter F."/>
            <person name="Ollitrault P."/>
            <person name="Machado M."/>
            <person name="Talon M."/>
            <person name="Wincker P."/>
            <person name="Jaillon O."/>
            <person name="Morgante M."/>
        </authorList>
    </citation>
    <scope>NUCLEOTIDE SEQUENCE</scope>
    <source>
        <strain evidence="25">cv. Clemenules</strain>
    </source>
</reference>
<dbReference type="Pfam" id="PF23598">
    <property type="entry name" value="LRR_14"/>
    <property type="match status" value="1"/>
</dbReference>
<evidence type="ECO:0000256" key="13">
    <source>
        <dbReference type="ARBA" id="ARBA00022777"/>
    </source>
</evidence>
<accession>V4TLU5</accession>
<evidence type="ECO:0000256" key="6">
    <source>
        <dbReference type="ARBA" id="ARBA00022553"/>
    </source>
</evidence>
<evidence type="ECO:0000256" key="3">
    <source>
        <dbReference type="ARBA" id="ARBA00012513"/>
    </source>
</evidence>
<keyword evidence="14 21" id="KW-0067">ATP-binding</keyword>
<name>V4TLU5_CITCL</name>
<keyword evidence="15 22" id="KW-1133">Transmembrane helix</keyword>
<dbReference type="PROSITE" id="PS50011">
    <property type="entry name" value="PROTEIN_KINASE_DOM"/>
    <property type="match status" value="1"/>
</dbReference>
<evidence type="ECO:0000256" key="21">
    <source>
        <dbReference type="PROSITE-ProRule" id="PRU10141"/>
    </source>
</evidence>
<evidence type="ECO:0000256" key="4">
    <source>
        <dbReference type="ARBA" id="ARBA00022475"/>
    </source>
</evidence>
<evidence type="ECO:0000256" key="11">
    <source>
        <dbReference type="ARBA" id="ARBA00022737"/>
    </source>
</evidence>
<dbReference type="InterPro" id="IPR055414">
    <property type="entry name" value="LRR_R13L4/SHOC2-like"/>
</dbReference>
<keyword evidence="5" id="KW-0723">Serine/threonine-protein kinase</keyword>
<evidence type="ECO:0000256" key="7">
    <source>
        <dbReference type="ARBA" id="ARBA00022614"/>
    </source>
</evidence>
<evidence type="ECO:0000259" key="23">
    <source>
        <dbReference type="PROSITE" id="PS50011"/>
    </source>
</evidence>
<sequence>MMSSIIGSLSPHIGNLSFLRVLDLKNNSLRNEIPQAIGYLFRLRILRLDNNTFGGQIPDNISHCVNLESLWLDFNELVGKVPGKLGSLPKLRILVIHSNNLSGEIPPSFGNLSSLQVLSAAANQFVGQIPETLSELKMMRYISFGANKLSGEIPFSIYNLSWLSGFYFPFNQLQGSLPSDLGFTLPKLEVLNVGGNQFTGPIPASISNASNLMRLTIAKNGFSGRVPSLENLHKLQWVSISQNHLGNYGEKDNLEFVNSLVNASRLELLQISDNNFGGMLPETVGNLSNRLAILSVGNNQLFGNIPSGLRNLVNLELLHLGGNKFTGRIPESIGDLQKLQRLGLKGNKFWGEIPSSIGNLTLLTTLNFEENMLEGSIPSSLGKCQNLISLNLSNNNLSGTIPTEVIGLSSLSIYLDLSQNQLNGPMPSNFGILKNLGFIDISENKLSGEIPSSLGSCILLVQLIMNGNFFQGNIPSSFSSLRGIENLDLSRNNLSGRIPKYLENFPFLQNLNLSFNHFEGEVPVKGVFSNSSAISLDGNDNLCGGISELHLSTCSIKESKQSRSRSLKLMIPVVTVILLVTGMSCFIITSWRSKSKREPATPSAFLASVLRVSYENLFKATDGFSLENLIGAGSFGSVYKGILSHDDHETLVAVKVLNLQHRGASKSFIAECQALRSIRHRNLVKIITSCASVDFQGNDFEALVYEFMVNGSLEEWLHPNAEAPRNLNLLQRLNIAVDVASALDYLHHYCETPIVHCDLKPSNVLLDGELTAHVGDFGLAKFLPEATNNLSSNQSSSVGVKGTVGYAAPEYGMGSEVSTSGDVYSFGILLLEMFTGKGPTNEMFTGNLTLHNFVKEALPERLAEIVDPVLLVEREEGETSKANAHKQWTRSFSVKECLVSVLAIGVTCSSELPRERMSMEEVAAQLVSFRNKLVKNVRGQPATYVTA</sequence>
<dbReference type="SMART" id="SM00369">
    <property type="entry name" value="LRR_TYP"/>
    <property type="match status" value="9"/>
</dbReference>
<keyword evidence="9 22" id="KW-0812">Transmembrane</keyword>
<dbReference type="EMBL" id="KI536726">
    <property type="protein sequence ID" value="ESR50776.1"/>
    <property type="molecule type" value="Genomic_DNA"/>
</dbReference>
<comment type="subcellular location">
    <subcellularLocation>
        <location evidence="1">Cell membrane</location>
        <topology evidence="1">Single-pass membrane protein</topology>
    </subcellularLocation>
    <subcellularLocation>
        <location evidence="2">Membrane</location>
        <topology evidence="2">Single-pass type I membrane protein</topology>
    </subcellularLocation>
</comment>
<dbReference type="InterPro" id="IPR001245">
    <property type="entry name" value="Ser-Thr/Tyr_kinase_cat_dom"/>
</dbReference>
<dbReference type="FunFam" id="3.80.10.10:FF:000095">
    <property type="entry name" value="LRR receptor-like serine/threonine-protein kinase GSO1"/>
    <property type="match status" value="1"/>
</dbReference>
<comment type="catalytic activity">
    <reaction evidence="19">
        <text>L-threonyl-[protein] + ATP = O-phospho-L-threonyl-[protein] + ADP + H(+)</text>
        <dbReference type="Rhea" id="RHEA:46608"/>
        <dbReference type="Rhea" id="RHEA-COMP:11060"/>
        <dbReference type="Rhea" id="RHEA-COMP:11605"/>
        <dbReference type="ChEBI" id="CHEBI:15378"/>
        <dbReference type="ChEBI" id="CHEBI:30013"/>
        <dbReference type="ChEBI" id="CHEBI:30616"/>
        <dbReference type="ChEBI" id="CHEBI:61977"/>
        <dbReference type="ChEBI" id="CHEBI:456216"/>
        <dbReference type="EC" id="2.7.11.1"/>
    </reaction>
</comment>
<keyword evidence="13" id="KW-0418">Kinase</keyword>
<dbReference type="Gene3D" id="1.10.510.10">
    <property type="entry name" value="Transferase(Phosphotransferase) domain 1"/>
    <property type="match status" value="1"/>
</dbReference>
<dbReference type="InParanoid" id="V4TLU5"/>
<evidence type="ECO:0000256" key="2">
    <source>
        <dbReference type="ARBA" id="ARBA00004479"/>
    </source>
</evidence>